<dbReference type="PANTHER" id="PTHR11786:SF0">
    <property type="entry name" value="ARYLAMINE N-ACETYLTRANSFERASE 4-RELATED"/>
    <property type="match status" value="1"/>
</dbReference>
<proteinExistence type="inferred from homology"/>
<dbReference type="InterPro" id="IPR001447">
    <property type="entry name" value="Arylamine_N-AcTrfase"/>
</dbReference>
<keyword evidence="3" id="KW-1185">Reference proteome</keyword>
<evidence type="ECO:0000313" key="3">
    <source>
        <dbReference type="Proteomes" id="UP000807342"/>
    </source>
</evidence>
<dbReference type="AlphaFoldDB" id="A0A9P5XEJ7"/>
<protein>
    <submittedName>
        <fullName evidence="2">Cysteine proteinase</fullName>
    </submittedName>
</protein>
<dbReference type="OrthoDB" id="10260017at2759"/>
<organism evidence="2 3">
    <name type="scientific">Macrolepiota fuliginosa MF-IS2</name>
    <dbReference type="NCBI Taxonomy" id="1400762"/>
    <lineage>
        <taxon>Eukaryota</taxon>
        <taxon>Fungi</taxon>
        <taxon>Dikarya</taxon>
        <taxon>Basidiomycota</taxon>
        <taxon>Agaricomycotina</taxon>
        <taxon>Agaricomycetes</taxon>
        <taxon>Agaricomycetidae</taxon>
        <taxon>Agaricales</taxon>
        <taxon>Agaricineae</taxon>
        <taxon>Agaricaceae</taxon>
        <taxon>Macrolepiota</taxon>
    </lineage>
</organism>
<dbReference type="InterPro" id="IPR038765">
    <property type="entry name" value="Papain-like_cys_pep_sf"/>
</dbReference>
<sequence>MERKSLRPYPASGTLRDGQWIKRVPSKYTPAQVAQYLSAIGYDPLYDEEAISSGRFPTNLDSLGRIMRLHVLTFPFENTSMHYTAEHAMDVTPEGTFARFVSERKGGSYCFGQNGLLLEILRGLGFRAYAAGARVNEAPIGLSYTPAVHLVILAQPSANDNQTYLVDVGFGLSCITCPLLLSADPENINNGLSETERHRLTYNPPAASSLAASPDFATNSGDQWNVEIWHKKPTASEEAWYLQFSFTEAEFWLPDISFGSFGVSTQPGNLFWNNILCLKMFTVDEGYLHLERSKRPIYRMVLFRDQVKKHTGAEVEVLHKLKTELDRIRVLREIFGVQLDNEDQVHMVGRAAAYV</sequence>
<name>A0A9P5XEJ7_9AGAR</name>
<comment type="similarity">
    <text evidence="1">Belongs to the arylamine N-acetyltransferase family.</text>
</comment>
<dbReference type="Proteomes" id="UP000807342">
    <property type="component" value="Unassembled WGS sequence"/>
</dbReference>
<dbReference type="EMBL" id="MU151174">
    <property type="protein sequence ID" value="KAF9448085.1"/>
    <property type="molecule type" value="Genomic_DNA"/>
</dbReference>
<dbReference type="GO" id="GO:0016407">
    <property type="term" value="F:acetyltransferase activity"/>
    <property type="evidence" value="ECO:0007669"/>
    <property type="project" value="InterPro"/>
</dbReference>
<accession>A0A9P5XEJ7</accession>
<dbReference type="SUPFAM" id="SSF54001">
    <property type="entry name" value="Cysteine proteinases"/>
    <property type="match status" value="1"/>
</dbReference>
<evidence type="ECO:0000256" key="1">
    <source>
        <dbReference type="ARBA" id="ARBA00006547"/>
    </source>
</evidence>
<dbReference type="Gene3D" id="3.30.2140.20">
    <property type="match status" value="1"/>
</dbReference>
<dbReference type="Pfam" id="PF00797">
    <property type="entry name" value="Acetyltransf_2"/>
    <property type="match status" value="1"/>
</dbReference>
<dbReference type="PANTHER" id="PTHR11786">
    <property type="entry name" value="N-HYDROXYARYLAMINE O-ACETYLTRANSFERASE"/>
    <property type="match status" value="1"/>
</dbReference>
<gene>
    <name evidence="2" type="ORF">P691DRAFT_670179</name>
</gene>
<reference evidence="2" key="1">
    <citation type="submission" date="2020-11" db="EMBL/GenBank/DDBJ databases">
        <authorList>
            <consortium name="DOE Joint Genome Institute"/>
            <person name="Ahrendt S."/>
            <person name="Riley R."/>
            <person name="Andreopoulos W."/>
            <person name="Labutti K."/>
            <person name="Pangilinan J."/>
            <person name="Ruiz-Duenas F.J."/>
            <person name="Barrasa J.M."/>
            <person name="Sanchez-Garcia M."/>
            <person name="Camarero S."/>
            <person name="Miyauchi S."/>
            <person name="Serrano A."/>
            <person name="Linde D."/>
            <person name="Babiker R."/>
            <person name="Drula E."/>
            <person name="Ayuso-Fernandez I."/>
            <person name="Pacheco R."/>
            <person name="Padilla G."/>
            <person name="Ferreira P."/>
            <person name="Barriuso J."/>
            <person name="Kellner H."/>
            <person name="Castanera R."/>
            <person name="Alfaro M."/>
            <person name="Ramirez L."/>
            <person name="Pisabarro A.G."/>
            <person name="Kuo A."/>
            <person name="Tritt A."/>
            <person name="Lipzen A."/>
            <person name="He G."/>
            <person name="Yan M."/>
            <person name="Ng V."/>
            <person name="Cullen D."/>
            <person name="Martin F."/>
            <person name="Rosso M.-N."/>
            <person name="Henrissat B."/>
            <person name="Hibbett D."/>
            <person name="Martinez A.T."/>
            <person name="Grigoriev I.V."/>
        </authorList>
    </citation>
    <scope>NUCLEOTIDE SEQUENCE</scope>
    <source>
        <strain evidence="2">MF-IS2</strain>
    </source>
</reference>
<dbReference type="InterPro" id="IPR053710">
    <property type="entry name" value="Arylamine_NAT_domain_sf"/>
</dbReference>
<comment type="caution">
    <text evidence="2">The sequence shown here is derived from an EMBL/GenBank/DDBJ whole genome shotgun (WGS) entry which is preliminary data.</text>
</comment>
<evidence type="ECO:0000313" key="2">
    <source>
        <dbReference type="EMBL" id="KAF9448085.1"/>
    </source>
</evidence>